<dbReference type="AlphaFoldDB" id="A0A0G0E143"/>
<dbReference type="GO" id="GO:0005829">
    <property type="term" value="C:cytosol"/>
    <property type="evidence" value="ECO:0007669"/>
    <property type="project" value="TreeGrafter"/>
</dbReference>
<protein>
    <recommendedName>
        <fullName evidence="3">Triosephosphate isomerase</fullName>
        <ecNumber evidence="3">5.3.1.1</ecNumber>
    </recommendedName>
</protein>
<dbReference type="InterPro" id="IPR013785">
    <property type="entry name" value="Aldolase_TIM"/>
</dbReference>
<dbReference type="GO" id="GO:0019563">
    <property type="term" value="P:glycerol catabolic process"/>
    <property type="evidence" value="ECO:0007669"/>
    <property type="project" value="TreeGrafter"/>
</dbReference>
<name>A0A0G0E143_UNCC3</name>
<reference evidence="4 5" key="1">
    <citation type="journal article" date="2015" name="Nature">
        <title>rRNA introns, odd ribosomes, and small enigmatic genomes across a large radiation of phyla.</title>
        <authorList>
            <person name="Brown C.T."/>
            <person name="Hug L.A."/>
            <person name="Thomas B.C."/>
            <person name="Sharon I."/>
            <person name="Castelle C.J."/>
            <person name="Singh A."/>
            <person name="Wilkins M.J."/>
            <person name="Williams K.H."/>
            <person name="Banfield J.F."/>
        </authorList>
    </citation>
    <scope>NUCLEOTIDE SEQUENCE [LARGE SCALE GENOMIC DNA]</scope>
</reference>
<dbReference type="UniPathway" id="UPA00138"/>
<keyword evidence="3" id="KW-0963">Cytoplasm</keyword>
<comment type="pathway">
    <text evidence="3">Carbohydrate degradation; glycolysis; D-glyceraldehyde 3-phosphate from glycerone phosphate: step 1/1.</text>
</comment>
<dbReference type="UniPathway" id="UPA00109">
    <property type="reaction ID" value="UER00189"/>
</dbReference>
<evidence type="ECO:0000313" key="5">
    <source>
        <dbReference type="Proteomes" id="UP000034581"/>
    </source>
</evidence>
<dbReference type="Pfam" id="PF00121">
    <property type="entry name" value="TIM"/>
    <property type="match status" value="1"/>
</dbReference>
<dbReference type="PROSITE" id="PS51440">
    <property type="entry name" value="TIM_2"/>
    <property type="match status" value="1"/>
</dbReference>
<comment type="similarity">
    <text evidence="1 3">Belongs to the triosephosphate isomerase family.</text>
</comment>
<evidence type="ECO:0000256" key="1">
    <source>
        <dbReference type="ARBA" id="ARBA00007422"/>
    </source>
</evidence>
<organism evidence="4 5">
    <name type="scientific">candidate division CPR3 bacterium GW2011_GWF2_35_18</name>
    <dbReference type="NCBI Taxonomy" id="1618350"/>
    <lineage>
        <taxon>Bacteria</taxon>
        <taxon>Bacteria division CPR3</taxon>
    </lineage>
</organism>
<evidence type="ECO:0000256" key="2">
    <source>
        <dbReference type="ARBA" id="ARBA00023235"/>
    </source>
</evidence>
<evidence type="ECO:0000313" key="4">
    <source>
        <dbReference type="EMBL" id="KKP68930.1"/>
    </source>
</evidence>
<dbReference type="PANTHER" id="PTHR21139">
    <property type="entry name" value="TRIOSEPHOSPHATE ISOMERASE"/>
    <property type="match status" value="1"/>
</dbReference>
<comment type="catalytic activity">
    <reaction evidence="3">
        <text>D-glyceraldehyde 3-phosphate = dihydroxyacetone phosphate</text>
        <dbReference type="Rhea" id="RHEA:18585"/>
        <dbReference type="ChEBI" id="CHEBI:57642"/>
        <dbReference type="ChEBI" id="CHEBI:59776"/>
        <dbReference type="EC" id="5.3.1.1"/>
    </reaction>
</comment>
<comment type="subcellular location">
    <subcellularLocation>
        <location evidence="3">Cytoplasm</location>
    </subcellularLocation>
</comment>
<accession>A0A0G0E143</accession>
<dbReference type="GO" id="GO:0046166">
    <property type="term" value="P:glyceraldehyde-3-phosphate biosynthetic process"/>
    <property type="evidence" value="ECO:0007669"/>
    <property type="project" value="TreeGrafter"/>
</dbReference>
<keyword evidence="3" id="KW-0324">Glycolysis</keyword>
<gene>
    <name evidence="4" type="ORF">UR67_C0010G0014</name>
</gene>
<dbReference type="GO" id="GO:0006096">
    <property type="term" value="P:glycolytic process"/>
    <property type="evidence" value="ECO:0007669"/>
    <property type="project" value="UniProtKB-UniPathway"/>
</dbReference>
<dbReference type="Proteomes" id="UP000034581">
    <property type="component" value="Unassembled WGS sequence"/>
</dbReference>
<dbReference type="PANTHER" id="PTHR21139:SF42">
    <property type="entry name" value="TRIOSEPHOSPHATE ISOMERASE"/>
    <property type="match status" value="1"/>
</dbReference>
<keyword evidence="3" id="KW-0312">Gluconeogenesis</keyword>
<dbReference type="PATRIC" id="fig|1618350.3.peg.1086"/>
<comment type="subunit">
    <text evidence="3">Homodimer.</text>
</comment>
<dbReference type="SUPFAM" id="SSF51351">
    <property type="entry name" value="Triosephosphate isomerase (TIM)"/>
    <property type="match status" value="1"/>
</dbReference>
<dbReference type="InterPro" id="IPR000652">
    <property type="entry name" value="Triosephosphate_isomerase"/>
</dbReference>
<dbReference type="EC" id="5.3.1.1" evidence="3"/>
<comment type="pathway">
    <text evidence="3">Carbohydrate biosynthesis; gluconeogenesis.</text>
</comment>
<comment type="caution">
    <text evidence="4">The sequence shown here is derived from an EMBL/GenBank/DDBJ whole genome shotgun (WGS) entry which is preliminary data.</text>
</comment>
<dbReference type="GO" id="GO:0004807">
    <property type="term" value="F:triose-phosphate isomerase activity"/>
    <property type="evidence" value="ECO:0007669"/>
    <property type="project" value="UniProtKB-EC"/>
</dbReference>
<proteinExistence type="inferred from homology"/>
<dbReference type="EMBL" id="LBQB01000010">
    <property type="protein sequence ID" value="KKP68930.1"/>
    <property type="molecule type" value="Genomic_DNA"/>
</dbReference>
<evidence type="ECO:0000256" key="3">
    <source>
        <dbReference type="RuleBase" id="RU363013"/>
    </source>
</evidence>
<dbReference type="InterPro" id="IPR035990">
    <property type="entry name" value="TIM_sf"/>
</dbReference>
<sequence length="261" mass="28844">MGKKIIVGNWKLNKNLEEVADWVDGIKIKLKKVDFDKNLDVVICPAYPYLLGMVDLLSDTNIKVGSQDISQFEEGTYTGEVSGKMLSEIVSYVLIGHSERRKYFKEDLSIIKRKVEKALVNHLIPIVCISDKVWGDGLPAAKYNEKFFLHQIKNVIKGLKPAEVKKIIFAYEPPSAIAKQKHEIGVGHAADVNKVIKVVELIKSIVPESKVIYGGSVKAENIMSYLSNNIIDGVLPGSASLHAQDFGDMIINATEGLSGLH</sequence>
<dbReference type="Gene3D" id="3.20.20.70">
    <property type="entry name" value="Aldolase class I"/>
    <property type="match status" value="1"/>
</dbReference>
<dbReference type="CDD" id="cd00311">
    <property type="entry name" value="TIM"/>
    <property type="match status" value="1"/>
</dbReference>
<keyword evidence="2 3" id="KW-0413">Isomerase</keyword>
<dbReference type="STRING" id="1618350.UR67_C0010G0014"/>
<dbReference type="GO" id="GO:0006094">
    <property type="term" value="P:gluconeogenesis"/>
    <property type="evidence" value="ECO:0007669"/>
    <property type="project" value="UniProtKB-UniPathway"/>
</dbReference>